<keyword evidence="1" id="KW-1133">Transmembrane helix</keyword>
<dbReference type="AlphaFoldDB" id="A9NQH9"/>
<reference evidence="2" key="1">
    <citation type="journal article" date="2008" name="BMC Genomics">
        <title>A conifer genomics resource of 200,000 spruce (Picea spp.) ESTs and 6,464 high-quality, sequence-finished full-length cDNAs for Sitka spruce (Picea sitchensis).</title>
        <authorList>
            <person name="Ralph S.G."/>
            <person name="Chun H.J."/>
            <person name="Kolosova N."/>
            <person name="Cooper D."/>
            <person name="Oddy C."/>
            <person name="Ritland C.E."/>
            <person name="Kirkpatrick R."/>
            <person name="Moore R."/>
            <person name="Barber S."/>
            <person name="Holt R.A."/>
            <person name="Jones S.J."/>
            <person name="Marra M.A."/>
            <person name="Douglas C.J."/>
            <person name="Ritland K."/>
            <person name="Bohlmann J."/>
        </authorList>
    </citation>
    <scope>NUCLEOTIDE SEQUENCE</scope>
    <source>
        <tissue evidence="2">Green portion of the leader tissue</tissue>
    </source>
</reference>
<protein>
    <submittedName>
        <fullName evidence="2">Uncharacterized protein</fullName>
    </submittedName>
</protein>
<organism evidence="2">
    <name type="scientific">Picea sitchensis</name>
    <name type="common">Sitka spruce</name>
    <name type="synonym">Pinus sitchensis</name>
    <dbReference type="NCBI Taxonomy" id="3332"/>
    <lineage>
        <taxon>Eukaryota</taxon>
        <taxon>Viridiplantae</taxon>
        <taxon>Streptophyta</taxon>
        <taxon>Embryophyta</taxon>
        <taxon>Tracheophyta</taxon>
        <taxon>Spermatophyta</taxon>
        <taxon>Pinopsida</taxon>
        <taxon>Pinidae</taxon>
        <taxon>Conifers I</taxon>
        <taxon>Pinales</taxon>
        <taxon>Pinaceae</taxon>
        <taxon>Picea</taxon>
    </lineage>
</organism>
<feature type="transmembrane region" description="Helical" evidence="1">
    <location>
        <begin position="100"/>
        <end position="122"/>
    </location>
</feature>
<evidence type="ECO:0000256" key="1">
    <source>
        <dbReference type="SAM" id="Phobius"/>
    </source>
</evidence>
<sequence>MLQHDGWFKFLLSFPGHNTKVTRAFSFSFEGKYVRIRDVELQIDENVISKYSSLPTKGERWSKTKMVRADIPWSEFISSPRVKCGSRGGQHLISTINNGIITNSILITILLFLNHFILFLQVDNI</sequence>
<accession>A9NQH9</accession>
<keyword evidence="1" id="KW-0472">Membrane</keyword>
<proteinExistence type="evidence at transcript level"/>
<evidence type="ECO:0000313" key="2">
    <source>
        <dbReference type="EMBL" id="ABK22890.1"/>
    </source>
</evidence>
<dbReference type="EMBL" id="EF083546">
    <property type="protein sequence ID" value="ABK22890.1"/>
    <property type="molecule type" value="mRNA"/>
</dbReference>
<name>A9NQH9_PICSI</name>
<keyword evidence="1" id="KW-0812">Transmembrane</keyword>